<comment type="caution">
    <text evidence="2">The sequence shown here is derived from an EMBL/GenBank/DDBJ whole genome shotgun (WGS) entry which is preliminary data.</text>
</comment>
<feature type="compositionally biased region" description="Acidic residues" evidence="1">
    <location>
        <begin position="287"/>
        <end position="364"/>
    </location>
</feature>
<dbReference type="AlphaFoldDB" id="A0AAD5TQ05"/>
<dbReference type="EMBL" id="JADGJQ010000007">
    <property type="protein sequence ID" value="KAJ3182955.1"/>
    <property type="molecule type" value="Genomic_DNA"/>
</dbReference>
<feature type="region of interest" description="Disordered" evidence="1">
    <location>
        <begin position="255"/>
        <end position="366"/>
    </location>
</feature>
<evidence type="ECO:0000256" key="1">
    <source>
        <dbReference type="SAM" id="MobiDB-lite"/>
    </source>
</evidence>
<sequence length="722" mass="80162">MASGFDDSSSDEVRVIAASDFDAHTASTAVAAAIDAEQGDQAAAAHIKLRKKRWQKRCYSCYTRHNKFVRAKRVLRRQERTLLPKKAREFTRAPKFRSNKKHKTTKFVVRSSYIRQIGWDQLAIDVDSIFRDPYALANILKQRSAQVPSRVALNNSGVRAQVATGDTPTECVRFVSMCLCLCRQDGQPAYGKDLLDPNGALTARKFGIILSSIEEGTDGIVPAHYCRDITLPSATFEFDHSRFKTVDDLRAFEKFGDKGPRAGKRGIPGPYRPKGRLPGPYRPRSDVDEDDEEDEEEEEQQDGEEGQEEEQDGEQEQQEEGQEEEQDGEQEQQEEGQEEGQEEEQQDEEEEGQEEEQQDEEEEQPPVVLDGCPVAADQNVLAAMYAASNLQDDALNWPHPGDVDTVLMSLQATLMVLGEEEGRSAWKTGQQSIRDGGYVSKDGRKFVIINHLSRSYPDIVDHQIEGVVRAYLSAAELKRAADQELISKIVDACTVVFMSKGYISERPRRHSTATRRTASLSAWARMSSAQKAGRPKKISAIVRARYEGWTDKDRARHGAKISGGIRATKRARDSASQDDAPAKRRRSFVNQNSRKEQEQGDLLPTLTLPSPEQVESVKLVDLVTTVIAHTAERPPPAPTPEPPAHVQMTCAATAVASATPGKSHPRNSAANGDYSHLPEGHRFPTCKISSQPATGSVIPLPSILSRLGPKVDHAKVTKHWLL</sequence>
<keyword evidence="3" id="KW-1185">Reference proteome</keyword>
<reference evidence="2" key="1">
    <citation type="submission" date="2020-05" db="EMBL/GenBank/DDBJ databases">
        <title>Phylogenomic resolution of chytrid fungi.</title>
        <authorList>
            <person name="Stajich J.E."/>
            <person name="Amses K."/>
            <person name="Simmons R."/>
            <person name="Seto K."/>
            <person name="Myers J."/>
            <person name="Bonds A."/>
            <person name="Quandt C.A."/>
            <person name="Barry K."/>
            <person name="Liu P."/>
            <person name="Grigoriev I."/>
            <person name="Longcore J.E."/>
            <person name="James T.Y."/>
        </authorList>
    </citation>
    <scope>NUCLEOTIDE SEQUENCE</scope>
    <source>
        <strain evidence="2">JEL0379</strain>
    </source>
</reference>
<name>A0AAD5TQ05_9FUNG</name>
<gene>
    <name evidence="2" type="ORF">HDU87_007377</name>
</gene>
<feature type="region of interest" description="Disordered" evidence="1">
    <location>
        <begin position="557"/>
        <end position="609"/>
    </location>
</feature>
<evidence type="ECO:0000313" key="3">
    <source>
        <dbReference type="Proteomes" id="UP001212152"/>
    </source>
</evidence>
<dbReference type="Proteomes" id="UP001212152">
    <property type="component" value="Unassembled WGS sequence"/>
</dbReference>
<proteinExistence type="predicted"/>
<accession>A0AAD5TQ05</accession>
<protein>
    <submittedName>
        <fullName evidence="2">Uncharacterized protein</fullName>
    </submittedName>
</protein>
<organism evidence="2 3">
    <name type="scientific">Geranomyces variabilis</name>
    <dbReference type="NCBI Taxonomy" id="109894"/>
    <lineage>
        <taxon>Eukaryota</taxon>
        <taxon>Fungi</taxon>
        <taxon>Fungi incertae sedis</taxon>
        <taxon>Chytridiomycota</taxon>
        <taxon>Chytridiomycota incertae sedis</taxon>
        <taxon>Chytridiomycetes</taxon>
        <taxon>Spizellomycetales</taxon>
        <taxon>Powellomycetaceae</taxon>
        <taxon>Geranomyces</taxon>
    </lineage>
</organism>
<evidence type="ECO:0000313" key="2">
    <source>
        <dbReference type="EMBL" id="KAJ3182955.1"/>
    </source>
</evidence>